<keyword evidence="3" id="KW-1185">Reference proteome</keyword>
<dbReference type="EMBL" id="JAPOHD010000009">
    <property type="protein sequence ID" value="MCY1719654.1"/>
    <property type="molecule type" value="Genomic_DNA"/>
</dbReference>
<dbReference type="InterPro" id="IPR030395">
    <property type="entry name" value="GP_PDE_dom"/>
</dbReference>
<dbReference type="RefSeq" id="WP_343331991.1">
    <property type="nucleotide sequence ID" value="NZ_JAPOHD010000009.1"/>
</dbReference>
<organism evidence="2 3">
    <name type="scientific">Draconibacterium aestuarii</name>
    <dbReference type="NCBI Taxonomy" id="2998507"/>
    <lineage>
        <taxon>Bacteria</taxon>
        <taxon>Pseudomonadati</taxon>
        <taxon>Bacteroidota</taxon>
        <taxon>Bacteroidia</taxon>
        <taxon>Marinilabiliales</taxon>
        <taxon>Prolixibacteraceae</taxon>
        <taxon>Draconibacterium</taxon>
    </lineage>
</organism>
<dbReference type="SUPFAM" id="SSF51695">
    <property type="entry name" value="PLC-like phosphodiesterases"/>
    <property type="match status" value="1"/>
</dbReference>
<dbReference type="PROSITE" id="PS51704">
    <property type="entry name" value="GP_PDE"/>
    <property type="match status" value="1"/>
</dbReference>
<dbReference type="PANTHER" id="PTHR46211">
    <property type="entry name" value="GLYCEROPHOSPHORYL DIESTER PHOSPHODIESTERASE"/>
    <property type="match status" value="1"/>
</dbReference>
<dbReference type="AlphaFoldDB" id="A0A9X3J3S3"/>
<feature type="domain" description="GP-PDE" evidence="1">
    <location>
        <begin position="35"/>
        <end position="268"/>
    </location>
</feature>
<evidence type="ECO:0000313" key="3">
    <source>
        <dbReference type="Proteomes" id="UP001145087"/>
    </source>
</evidence>
<dbReference type="GO" id="GO:0006629">
    <property type="term" value="P:lipid metabolic process"/>
    <property type="evidence" value="ECO:0007669"/>
    <property type="project" value="InterPro"/>
</dbReference>
<protein>
    <submittedName>
        <fullName evidence="2">Glycerophosphodiester phosphodiesterase family protein</fullName>
    </submittedName>
</protein>
<name>A0A9X3J3S3_9BACT</name>
<dbReference type="Pfam" id="PF03009">
    <property type="entry name" value="GDPD"/>
    <property type="match status" value="1"/>
</dbReference>
<sequence length="270" mass="30166">MMSKKLYVIAFCLSFYSGIGQNLKSDTKVSELPSRGLCAHRGAMKTHPENTIPAFNAAVKAGAQMIELDVWLTKDKQMVVLHDATVDRTTNGSGKISDLSLKEIKKLDAGSWKAEGFAGEKIPTFKEVLRVIPRNIWINVHIKGEGDTPVMAAQLLRKEKRLHQAFLACSTKAAETAKKVVPEILICNMDRQNSTQEYVQGTIAMKADFIQLRGNVTPEFADYCKLLKDNGIRINYFGTDSLETINLLFNYGVDFPLVNDIVHSIHHLER</sequence>
<accession>A0A9X3J3S3</accession>
<comment type="caution">
    <text evidence="2">The sequence shown here is derived from an EMBL/GenBank/DDBJ whole genome shotgun (WGS) entry which is preliminary data.</text>
</comment>
<evidence type="ECO:0000313" key="2">
    <source>
        <dbReference type="EMBL" id="MCY1719654.1"/>
    </source>
</evidence>
<dbReference type="InterPro" id="IPR017946">
    <property type="entry name" value="PLC-like_Pdiesterase_TIM-brl"/>
</dbReference>
<dbReference type="PANTHER" id="PTHR46211:SF1">
    <property type="entry name" value="GLYCEROPHOSPHODIESTER PHOSPHODIESTERASE, CYTOPLASMIC"/>
    <property type="match status" value="1"/>
</dbReference>
<reference evidence="2" key="1">
    <citation type="submission" date="2022-11" db="EMBL/GenBank/DDBJ databases">
        <title>Marilongibacter aestuarii gen. nov., sp. nov., isolated from tidal flat sediment.</title>
        <authorList>
            <person name="Jiayan W."/>
        </authorList>
    </citation>
    <scope>NUCLEOTIDE SEQUENCE</scope>
    <source>
        <strain evidence="2">Z1-6</strain>
    </source>
</reference>
<dbReference type="Proteomes" id="UP001145087">
    <property type="component" value="Unassembled WGS sequence"/>
</dbReference>
<dbReference type="Gene3D" id="3.20.20.190">
    <property type="entry name" value="Phosphatidylinositol (PI) phosphodiesterase"/>
    <property type="match status" value="1"/>
</dbReference>
<dbReference type="PROSITE" id="PS50007">
    <property type="entry name" value="PIPLC_X_DOMAIN"/>
    <property type="match status" value="1"/>
</dbReference>
<evidence type="ECO:0000259" key="1">
    <source>
        <dbReference type="PROSITE" id="PS51704"/>
    </source>
</evidence>
<proteinExistence type="predicted"/>
<dbReference type="GO" id="GO:0008081">
    <property type="term" value="F:phosphoric diester hydrolase activity"/>
    <property type="evidence" value="ECO:0007669"/>
    <property type="project" value="InterPro"/>
</dbReference>
<gene>
    <name evidence="2" type="ORF">OU798_04835</name>
</gene>